<evidence type="ECO:0000313" key="14">
    <source>
        <dbReference type="Proteomes" id="UP001148313"/>
    </source>
</evidence>
<evidence type="ECO:0000256" key="3">
    <source>
        <dbReference type="ARBA" id="ARBA00022670"/>
    </source>
</evidence>
<organism evidence="13 14">
    <name type="scientific">Hoeflea poritis</name>
    <dbReference type="NCBI Taxonomy" id="2993659"/>
    <lineage>
        <taxon>Bacteria</taxon>
        <taxon>Pseudomonadati</taxon>
        <taxon>Pseudomonadota</taxon>
        <taxon>Alphaproteobacteria</taxon>
        <taxon>Hyphomicrobiales</taxon>
        <taxon>Rhizobiaceae</taxon>
        <taxon>Hoeflea</taxon>
    </lineage>
</organism>
<keyword evidence="4" id="KW-0479">Metal-binding</keyword>
<dbReference type="CDD" id="cd14844">
    <property type="entry name" value="Zn-DD-carboxypeptidase_like"/>
    <property type="match status" value="1"/>
</dbReference>
<evidence type="ECO:0000313" key="13">
    <source>
        <dbReference type="EMBL" id="MDA4847112.1"/>
    </source>
</evidence>
<dbReference type="PANTHER" id="PTHR37425:SF1">
    <property type="entry name" value="OUTER MEMBRANE PROTEIN"/>
    <property type="match status" value="1"/>
</dbReference>
<feature type="compositionally biased region" description="Gly residues" evidence="12">
    <location>
        <begin position="251"/>
        <end position="264"/>
    </location>
</feature>
<evidence type="ECO:0000256" key="1">
    <source>
        <dbReference type="ARBA" id="ARBA00001947"/>
    </source>
</evidence>
<dbReference type="Proteomes" id="UP001148313">
    <property type="component" value="Unassembled WGS sequence"/>
</dbReference>
<accession>A0ABT4VQW8</accession>
<evidence type="ECO:0000256" key="12">
    <source>
        <dbReference type="SAM" id="MobiDB-lite"/>
    </source>
</evidence>
<evidence type="ECO:0000256" key="2">
    <source>
        <dbReference type="ARBA" id="ARBA00004776"/>
    </source>
</evidence>
<dbReference type="PANTHER" id="PTHR37425">
    <property type="match status" value="1"/>
</dbReference>
<keyword evidence="5" id="KW-0732">Signal</keyword>
<evidence type="ECO:0000256" key="9">
    <source>
        <dbReference type="ARBA" id="ARBA00023316"/>
    </source>
</evidence>
<dbReference type="Gene3D" id="3.30.1380.10">
    <property type="match status" value="1"/>
</dbReference>
<evidence type="ECO:0000256" key="5">
    <source>
        <dbReference type="ARBA" id="ARBA00022729"/>
    </source>
</evidence>
<keyword evidence="6" id="KW-0378">Hydrolase</keyword>
<feature type="region of interest" description="Disordered" evidence="12">
    <location>
        <begin position="230"/>
        <end position="284"/>
    </location>
</feature>
<evidence type="ECO:0000256" key="10">
    <source>
        <dbReference type="ARBA" id="ARBA00093448"/>
    </source>
</evidence>
<protein>
    <recommendedName>
        <fullName evidence="11">Murein endopeptidase K</fullName>
    </recommendedName>
</protein>
<gene>
    <name evidence="13" type="ORF">OOZ53_17260</name>
</gene>
<dbReference type="SUPFAM" id="SSF55166">
    <property type="entry name" value="Hedgehog/DD-peptidase"/>
    <property type="match status" value="1"/>
</dbReference>
<dbReference type="EMBL" id="JAPJZH010000011">
    <property type="protein sequence ID" value="MDA4847112.1"/>
    <property type="molecule type" value="Genomic_DNA"/>
</dbReference>
<keyword evidence="3" id="KW-0645">Protease</keyword>
<dbReference type="InterPro" id="IPR009045">
    <property type="entry name" value="Zn_M74/Hedgehog-like"/>
</dbReference>
<evidence type="ECO:0000256" key="11">
    <source>
        <dbReference type="ARBA" id="ARBA00093666"/>
    </source>
</evidence>
<dbReference type="Pfam" id="PF05951">
    <property type="entry name" value="Peptidase_M15_2"/>
    <property type="match status" value="1"/>
</dbReference>
<dbReference type="RefSeq" id="WP_271090923.1">
    <property type="nucleotide sequence ID" value="NZ_JAPJZH010000011.1"/>
</dbReference>
<keyword evidence="9" id="KW-0961">Cell wall biogenesis/degradation</keyword>
<dbReference type="InterPro" id="IPR010275">
    <property type="entry name" value="MepK"/>
</dbReference>
<keyword evidence="8" id="KW-0482">Metalloprotease</keyword>
<comment type="pathway">
    <text evidence="2">Cell wall biogenesis; cell wall polysaccharide biosynthesis.</text>
</comment>
<keyword evidence="7" id="KW-0862">Zinc</keyword>
<comment type="cofactor">
    <cofactor evidence="1">
        <name>Zn(2+)</name>
        <dbReference type="ChEBI" id="CHEBI:29105"/>
    </cofactor>
</comment>
<evidence type="ECO:0000256" key="7">
    <source>
        <dbReference type="ARBA" id="ARBA00022833"/>
    </source>
</evidence>
<evidence type="ECO:0000256" key="6">
    <source>
        <dbReference type="ARBA" id="ARBA00022801"/>
    </source>
</evidence>
<name>A0ABT4VQW8_9HYPH</name>
<evidence type="ECO:0000256" key="4">
    <source>
        <dbReference type="ARBA" id="ARBA00022723"/>
    </source>
</evidence>
<keyword evidence="14" id="KW-1185">Reference proteome</keyword>
<proteinExistence type="inferred from homology"/>
<evidence type="ECO:0000256" key="8">
    <source>
        <dbReference type="ARBA" id="ARBA00023049"/>
    </source>
</evidence>
<comment type="caution">
    <text evidence="13">The sequence shown here is derived from an EMBL/GenBank/DDBJ whole genome shotgun (WGS) entry which is preliminary data.</text>
</comment>
<sequence length="650" mass="69139">MSQSQKIAEAVNGRSRVLAVVLFAFVCVLIAAPAQAETRSLKLYFIHTKERATITYKKNGRYIPGGLKKLNRFLRDWRQKEATKMDPRLFDLLWEVYRASGSKDHIHVVSAYRSPKTNAMLRKRSRGVAKKSQHMAGKAIDFYIPDVPVKKLRRIGMQFQVGGVGYYPKSGSPFVHLDVGSVRSWPRMNRNELSRVFPKGKTLHLPSDGKPLPGYDQALADYKKRVKSNSIQVAGRRSIRAPSRNNNDNNSGGGGNLLAGLFGGGKDKDEPQQNGTRRTVVASAPTAASALPGVDAAEAALEPDLSIVPTPRLRPASPSEDGVQIALASAREELSPEAITAAFRPRLPENDLSVPAGNLPQEDNRPVVVALAPPRPPQDVPGGSFLGAGDNALPGTGLRAGGNTAVHTASLGVVPQSGDAIGSMLADPVMTGTASARISREELGLGQSTPLTNDSRVPQLAYVPLPGQRPEFGSPEAQAIAAVFENGVPARPSNETTAGIPVPRPSPFGSPRGDEMVALPPVQVALAPANGGLGNASGRIDAFAPQPEISSAKRGRPSARDAAQDRRGAIRGAPVLAPNTITHNALSSHRVATMDAPVRAPQFVSSHMRSAPDTVHVSGFSRENQVASADAFSGRAVNFMTVARFETRSQ</sequence>
<reference evidence="13" key="1">
    <citation type="submission" date="2022-11" db="EMBL/GenBank/DDBJ databases">
        <title>Hoeflea poritis sp. nov., isolated from scleractinian coral Porites lutea.</title>
        <authorList>
            <person name="Zhang G."/>
            <person name="Wei Q."/>
            <person name="Cai L."/>
        </authorList>
    </citation>
    <scope>NUCLEOTIDE SEQUENCE</scope>
    <source>
        <strain evidence="13">E7-10</strain>
    </source>
</reference>
<comment type="similarity">
    <text evidence="10">Belongs to the peptidase M15 family.</text>
</comment>